<keyword evidence="5" id="KW-1185">Reference proteome</keyword>
<evidence type="ECO:0008006" key="6">
    <source>
        <dbReference type="Google" id="ProtNLM"/>
    </source>
</evidence>
<dbReference type="KEGG" id="tvs:TRAVEDRAFT_54095"/>
<evidence type="ECO:0000256" key="3">
    <source>
        <dbReference type="SAM" id="SignalP"/>
    </source>
</evidence>
<dbReference type="GeneID" id="19417315"/>
<sequence>MPCLFWQSRFLFLAASALSVVSLSKFVDDADSSISYSPSTAWTQGATCGVDCAIQPDASLTHDGTWHYATYDPTEDIVAPSIAFSFTATGIVVRNILPPSVPTALTSRVELAFELDGVAQQSFSYRPSRNVSFIYDAVVMSATNLSLAEHTLIIQIPPSQAAVVLFDYFELTVPDQGEMEIPQPPSSSQPASSTSLAAPTLTAVVTVTSTQLSPDKMIATSSSTSPPTSSSTASASQTSGILSHTQPSALAVSSSDLQLSQDTSSTVTASAAVPETLGIAAASSTASPSQSQTAAPMARSTTRSATIGGAVGGGALLIILCVAFCVFRTRCANRRRGIAGDEALQRDCAAVADGGVESSEETREQHHGPAFIYRSPDHEFSDDPFVHGNEHLGLLASGTVSSGDITSTGGGATNTSDLFGEAMVARHPLPISLYGTSLQPQTSLEGWDKDDKSRTAAVNPLSHSPALEDTQFPSLPQAENTQHLGTRWSPRPLEENFAEQLATLREEVAQMRRHREAASPLEAPPRYGEL</sequence>
<evidence type="ECO:0000256" key="2">
    <source>
        <dbReference type="SAM" id="Phobius"/>
    </source>
</evidence>
<feature type="chain" id="PRO_5004443921" description="Transmembrane protein" evidence="3">
    <location>
        <begin position="20"/>
        <end position="530"/>
    </location>
</feature>
<dbReference type="RefSeq" id="XP_008045200.1">
    <property type="nucleotide sequence ID" value="XM_008047009.1"/>
</dbReference>
<evidence type="ECO:0000256" key="1">
    <source>
        <dbReference type="SAM" id="MobiDB-lite"/>
    </source>
</evidence>
<evidence type="ECO:0000313" key="5">
    <source>
        <dbReference type="Proteomes" id="UP000054317"/>
    </source>
</evidence>
<proteinExistence type="predicted"/>
<dbReference type="EMBL" id="JH711797">
    <property type="protein sequence ID" value="EIW52122.1"/>
    <property type="molecule type" value="Genomic_DNA"/>
</dbReference>
<dbReference type="OrthoDB" id="2758521at2759"/>
<feature type="region of interest" description="Disordered" evidence="1">
    <location>
        <begin position="511"/>
        <end position="530"/>
    </location>
</feature>
<organism evidence="4 5">
    <name type="scientific">Trametes versicolor (strain FP-101664)</name>
    <name type="common">White-rot fungus</name>
    <name type="synonym">Coriolus versicolor</name>
    <dbReference type="NCBI Taxonomy" id="717944"/>
    <lineage>
        <taxon>Eukaryota</taxon>
        <taxon>Fungi</taxon>
        <taxon>Dikarya</taxon>
        <taxon>Basidiomycota</taxon>
        <taxon>Agaricomycotina</taxon>
        <taxon>Agaricomycetes</taxon>
        <taxon>Polyporales</taxon>
        <taxon>Polyporaceae</taxon>
        <taxon>Trametes</taxon>
    </lineage>
</organism>
<accession>R7S902</accession>
<dbReference type="Proteomes" id="UP000054317">
    <property type="component" value="Unassembled WGS sequence"/>
</dbReference>
<evidence type="ECO:0000313" key="4">
    <source>
        <dbReference type="EMBL" id="EIW52122.1"/>
    </source>
</evidence>
<feature type="transmembrane region" description="Helical" evidence="2">
    <location>
        <begin position="307"/>
        <end position="327"/>
    </location>
</feature>
<feature type="signal peptide" evidence="3">
    <location>
        <begin position="1"/>
        <end position="19"/>
    </location>
</feature>
<protein>
    <recommendedName>
        <fullName evidence="6">Transmembrane protein</fullName>
    </recommendedName>
</protein>
<keyword evidence="2" id="KW-0472">Membrane</keyword>
<name>R7S902_TRAVS</name>
<keyword evidence="2" id="KW-0812">Transmembrane</keyword>
<keyword evidence="3" id="KW-0732">Signal</keyword>
<gene>
    <name evidence="4" type="ORF">TRAVEDRAFT_54095</name>
</gene>
<dbReference type="AlphaFoldDB" id="R7S902"/>
<feature type="region of interest" description="Disordered" evidence="1">
    <location>
        <begin position="216"/>
        <end position="240"/>
    </location>
</feature>
<feature type="compositionally biased region" description="Low complexity" evidence="1">
    <location>
        <begin position="216"/>
        <end position="239"/>
    </location>
</feature>
<feature type="region of interest" description="Disordered" evidence="1">
    <location>
        <begin position="441"/>
        <end position="474"/>
    </location>
</feature>
<keyword evidence="2" id="KW-1133">Transmembrane helix</keyword>
<reference evidence="5" key="1">
    <citation type="journal article" date="2012" name="Science">
        <title>The Paleozoic origin of enzymatic lignin decomposition reconstructed from 31 fungal genomes.</title>
        <authorList>
            <person name="Floudas D."/>
            <person name="Binder M."/>
            <person name="Riley R."/>
            <person name="Barry K."/>
            <person name="Blanchette R.A."/>
            <person name="Henrissat B."/>
            <person name="Martinez A.T."/>
            <person name="Otillar R."/>
            <person name="Spatafora J.W."/>
            <person name="Yadav J.S."/>
            <person name="Aerts A."/>
            <person name="Benoit I."/>
            <person name="Boyd A."/>
            <person name="Carlson A."/>
            <person name="Copeland A."/>
            <person name="Coutinho P.M."/>
            <person name="de Vries R.P."/>
            <person name="Ferreira P."/>
            <person name="Findley K."/>
            <person name="Foster B."/>
            <person name="Gaskell J."/>
            <person name="Glotzer D."/>
            <person name="Gorecki P."/>
            <person name="Heitman J."/>
            <person name="Hesse C."/>
            <person name="Hori C."/>
            <person name="Igarashi K."/>
            <person name="Jurgens J.A."/>
            <person name="Kallen N."/>
            <person name="Kersten P."/>
            <person name="Kohler A."/>
            <person name="Kuees U."/>
            <person name="Kumar T.K.A."/>
            <person name="Kuo A."/>
            <person name="LaButti K."/>
            <person name="Larrondo L.F."/>
            <person name="Lindquist E."/>
            <person name="Ling A."/>
            <person name="Lombard V."/>
            <person name="Lucas S."/>
            <person name="Lundell T."/>
            <person name="Martin R."/>
            <person name="McLaughlin D.J."/>
            <person name="Morgenstern I."/>
            <person name="Morin E."/>
            <person name="Murat C."/>
            <person name="Nagy L.G."/>
            <person name="Nolan M."/>
            <person name="Ohm R.A."/>
            <person name="Patyshakuliyeva A."/>
            <person name="Rokas A."/>
            <person name="Ruiz-Duenas F.J."/>
            <person name="Sabat G."/>
            <person name="Salamov A."/>
            <person name="Samejima M."/>
            <person name="Schmutz J."/>
            <person name="Slot J.C."/>
            <person name="St John F."/>
            <person name="Stenlid J."/>
            <person name="Sun H."/>
            <person name="Sun S."/>
            <person name="Syed K."/>
            <person name="Tsang A."/>
            <person name="Wiebenga A."/>
            <person name="Young D."/>
            <person name="Pisabarro A."/>
            <person name="Eastwood D.C."/>
            <person name="Martin F."/>
            <person name="Cullen D."/>
            <person name="Grigoriev I.V."/>
            <person name="Hibbett D.S."/>
        </authorList>
    </citation>
    <scope>NUCLEOTIDE SEQUENCE [LARGE SCALE GENOMIC DNA]</scope>
    <source>
        <strain evidence="5">FP-101664</strain>
    </source>
</reference>